<dbReference type="EMBL" id="WIUZ02000008">
    <property type="protein sequence ID" value="KAF9784339.1"/>
    <property type="molecule type" value="Genomic_DNA"/>
</dbReference>
<evidence type="ECO:0000256" key="7">
    <source>
        <dbReference type="ARBA" id="ARBA00023004"/>
    </source>
</evidence>
<evidence type="ECO:0000256" key="4">
    <source>
        <dbReference type="ARBA" id="ARBA00022617"/>
    </source>
</evidence>
<reference evidence="11" key="2">
    <citation type="submission" date="2020-11" db="EMBL/GenBank/DDBJ databases">
        <authorList>
            <consortium name="DOE Joint Genome Institute"/>
            <person name="Kuo A."/>
            <person name="Miyauchi S."/>
            <person name="Kiss E."/>
            <person name="Drula E."/>
            <person name="Kohler A."/>
            <person name="Sanchez-Garcia M."/>
            <person name="Andreopoulos B."/>
            <person name="Barry K.W."/>
            <person name="Bonito G."/>
            <person name="Buee M."/>
            <person name="Carver A."/>
            <person name="Chen C."/>
            <person name="Cichocki N."/>
            <person name="Clum A."/>
            <person name="Culley D."/>
            <person name="Crous P.W."/>
            <person name="Fauchery L."/>
            <person name="Girlanda M."/>
            <person name="Hayes R."/>
            <person name="Keri Z."/>
            <person name="Labutti K."/>
            <person name="Lipzen A."/>
            <person name="Lombard V."/>
            <person name="Magnuson J."/>
            <person name="Maillard F."/>
            <person name="Morin E."/>
            <person name="Murat C."/>
            <person name="Nolan M."/>
            <person name="Ohm R."/>
            <person name="Pangilinan J."/>
            <person name="Pereira M."/>
            <person name="Perotto S."/>
            <person name="Peter M."/>
            <person name="Riley R."/>
            <person name="Sitrit Y."/>
            <person name="Stielow B."/>
            <person name="Szollosi G."/>
            <person name="Zifcakova L."/>
            <person name="Stursova M."/>
            <person name="Spatafora J.W."/>
            <person name="Tedersoo L."/>
            <person name="Vaario L.-M."/>
            <person name="Yamada A."/>
            <person name="Yan M."/>
            <person name="Wang P."/>
            <person name="Xu J."/>
            <person name="Bruns T."/>
            <person name="Baldrian P."/>
            <person name="Vilgalys R."/>
            <person name="Henrissat B."/>
            <person name="Grigoriev I.V."/>
            <person name="Hibbett D."/>
            <person name="Nagy L.G."/>
            <person name="Martin F.M."/>
        </authorList>
    </citation>
    <scope>NUCLEOTIDE SEQUENCE</scope>
    <source>
        <strain evidence="11">UH-Tt-Lm1</strain>
    </source>
</reference>
<gene>
    <name evidence="11" type="ORF">BJ322DRAFT_1064225</name>
</gene>
<dbReference type="CDD" id="cd11065">
    <property type="entry name" value="CYP64-like"/>
    <property type="match status" value="1"/>
</dbReference>
<comment type="similarity">
    <text evidence="3 10">Belongs to the cytochrome P450 family.</text>
</comment>
<evidence type="ECO:0000256" key="1">
    <source>
        <dbReference type="ARBA" id="ARBA00001971"/>
    </source>
</evidence>
<keyword evidence="6 10" id="KW-0560">Oxidoreductase</keyword>
<organism evidence="11 12">
    <name type="scientific">Thelephora terrestris</name>
    <dbReference type="NCBI Taxonomy" id="56493"/>
    <lineage>
        <taxon>Eukaryota</taxon>
        <taxon>Fungi</taxon>
        <taxon>Dikarya</taxon>
        <taxon>Basidiomycota</taxon>
        <taxon>Agaricomycotina</taxon>
        <taxon>Agaricomycetes</taxon>
        <taxon>Thelephorales</taxon>
        <taxon>Thelephoraceae</taxon>
        <taxon>Thelephora</taxon>
    </lineage>
</organism>
<dbReference type="Proteomes" id="UP000736335">
    <property type="component" value="Unassembled WGS sequence"/>
</dbReference>
<dbReference type="InterPro" id="IPR036396">
    <property type="entry name" value="Cyt_P450_sf"/>
</dbReference>
<dbReference type="PANTHER" id="PTHR46300">
    <property type="entry name" value="P450, PUTATIVE (EUROFUNG)-RELATED-RELATED"/>
    <property type="match status" value="1"/>
</dbReference>
<dbReference type="InterPro" id="IPR002401">
    <property type="entry name" value="Cyt_P450_E_grp-I"/>
</dbReference>
<evidence type="ECO:0000313" key="12">
    <source>
        <dbReference type="Proteomes" id="UP000736335"/>
    </source>
</evidence>
<dbReference type="GO" id="GO:0005506">
    <property type="term" value="F:iron ion binding"/>
    <property type="evidence" value="ECO:0007669"/>
    <property type="project" value="InterPro"/>
</dbReference>
<keyword evidence="12" id="KW-1185">Reference proteome</keyword>
<evidence type="ECO:0000256" key="6">
    <source>
        <dbReference type="ARBA" id="ARBA00023002"/>
    </source>
</evidence>
<dbReference type="SUPFAM" id="SSF48264">
    <property type="entry name" value="Cytochrome P450"/>
    <property type="match status" value="1"/>
</dbReference>
<accession>A0A9P6HFJ8</accession>
<dbReference type="Gene3D" id="1.10.630.10">
    <property type="entry name" value="Cytochrome P450"/>
    <property type="match status" value="1"/>
</dbReference>
<keyword evidence="7 9" id="KW-0408">Iron</keyword>
<evidence type="ECO:0000256" key="8">
    <source>
        <dbReference type="ARBA" id="ARBA00023033"/>
    </source>
</evidence>
<comment type="pathway">
    <text evidence="2">Secondary metabolite biosynthesis.</text>
</comment>
<comment type="caution">
    <text evidence="11">The sequence shown here is derived from an EMBL/GenBank/DDBJ whole genome shotgun (WGS) entry which is preliminary data.</text>
</comment>
<dbReference type="AlphaFoldDB" id="A0A9P6HFJ8"/>
<dbReference type="OrthoDB" id="2789670at2759"/>
<dbReference type="InterPro" id="IPR017972">
    <property type="entry name" value="Cyt_P450_CS"/>
</dbReference>
<dbReference type="InterPro" id="IPR001128">
    <property type="entry name" value="Cyt_P450"/>
</dbReference>
<dbReference type="PRINTS" id="PR00385">
    <property type="entry name" value="P450"/>
</dbReference>
<evidence type="ECO:0000313" key="11">
    <source>
        <dbReference type="EMBL" id="KAF9784339.1"/>
    </source>
</evidence>
<feature type="binding site" description="axial binding residue" evidence="9">
    <location>
        <position position="337"/>
    </location>
    <ligand>
        <name>heme</name>
        <dbReference type="ChEBI" id="CHEBI:30413"/>
    </ligand>
    <ligandPart>
        <name>Fe</name>
        <dbReference type="ChEBI" id="CHEBI:18248"/>
    </ligandPart>
</feature>
<proteinExistence type="inferred from homology"/>
<evidence type="ECO:0000256" key="2">
    <source>
        <dbReference type="ARBA" id="ARBA00005179"/>
    </source>
</evidence>
<reference evidence="11" key="1">
    <citation type="journal article" date="2020" name="Nat. Commun.">
        <title>Large-scale genome sequencing of mycorrhizal fungi provides insights into the early evolution of symbiotic traits.</title>
        <authorList>
            <person name="Miyauchi S."/>
            <person name="Kiss E."/>
            <person name="Kuo A."/>
            <person name="Drula E."/>
            <person name="Kohler A."/>
            <person name="Sanchez-Garcia M."/>
            <person name="Morin E."/>
            <person name="Andreopoulos B."/>
            <person name="Barry K.W."/>
            <person name="Bonito G."/>
            <person name="Buee M."/>
            <person name="Carver A."/>
            <person name="Chen C."/>
            <person name="Cichocki N."/>
            <person name="Clum A."/>
            <person name="Culley D."/>
            <person name="Crous P.W."/>
            <person name="Fauchery L."/>
            <person name="Girlanda M."/>
            <person name="Hayes R.D."/>
            <person name="Keri Z."/>
            <person name="LaButti K."/>
            <person name="Lipzen A."/>
            <person name="Lombard V."/>
            <person name="Magnuson J."/>
            <person name="Maillard F."/>
            <person name="Murat C."/>
            <person name="Nolan M."/>
            <person name="Ohm R.A."/>
            <person name="Pangilinan J."/>
            <person name="Pereira M.F."/>
            <person name="Perotto S."/>
            <person name="Peter M."/>
            <person name="Pfister S."/>
            <person name="Riley R."/>
            <person name="Sitrit Y."/>
            <person name="Stielow J.B."/>
            <person name="Szollosi G."/>
            <person name="Zifcakova L."/>
            <person name="Stursova M."/>
            <person name="Spatafora J.W."/>
            <person name="Tedersoo L."/>
            <person name="Vaario L.M."/>
            <person name="Yamada A."/>
            <person name="Yan M."/>
            <person name="Wang P."/>
            <person name="Xu J."/>
            <person name="Bruns T."/>
            <person name="Baldrian P."/>
            <person name="Vilgalys R."/>
            <person name="Dunand C."/>
            <person name="Henrissat B."/>
            <person name="Grigoriev I.V."/>
            <person name="Hibbett D."/>
            <person name="Nagy L.G."/>
            <person name="Martin F.M."/>
        </authorList>
    </citation>
    <scope>NUCLEOTIDE SEQUENCE</scope>
    <source>
        <strain evidence="11">UH-Tt-Lm1</strain>
    </source>
</reference>
<comment type="cofactor">
    <cofactor evidence="1 9">
        <name>heme</name>
        <dbReference type="ChEBI" id="CHEBI:30413"/>
    </cofactor>
</comment>
<keyword evidence="4 9" id="KW-0349">Heme</keyword>
<dbReference type="PANTHER" id="PTHR46300:SF7">
    <property type="entry name" value="P450, PUTATIVE (EUROFUNG)-RELATED"/>
    <property type="match status" value="1"/>
</dbReference>
<protein>
    <submittedName>
        <fullName evidence="11">Cytochrome P450</fullName>
    </submittedName>
</protein>
<evidence type="ECO:0000256" key="5">
    <source>
        <dbReference type="ARBA" id="ARBA00022723"/>
    </source>
</evidence>
<dbReference type="PRINTS" id="PR00463">
    <property type="entry name" value="EP450I"/>
</dbReference>
<dbReference type="InterPro" id="IPR050364">
    <property type="entry name" value="Cytochrome_P450_fung"/>
</dbReference>
<evidence type="ECO:0000256" key="9">
    <source>
        <dbReference type="PIRSR" id="PIRSR602401-1"/>
    </source>
</evidence>
<name>A0A9P6HFJ8_9AGAM</name>
<dbReference type="GO" id="GO:0016705">
    <property type="term" value="F:oxidoreductase activity, acting on paired donors, with incorporation or reduction of molecular oxygen"/>
    <property type="evidence" value="ECO:0007669"/>
    <property type="project" value="InterPro"/>
</dbReference>
<dbReference type="Pfam" id="PF00067">
    <property type="entry name" value="p450"/>
    <property type="match status" value="1"/>
</dbReference>
<evidence type="ECO:0000256" key="10">
    <source>
        <dbReference type="RuleBase" id="RU000461"/>
    </source>
</evidence>
<dbReference type="PROSITE" id="PS00086">
    <property type="entry name" value="CYTOCHROME_P450"/>
    <property type="match status" value="1"/>
</dbReference>
<evidence type="ECO:0000256" key="3">
    <source>
        <dbReference type="ARBA" id="ARBA00010617"/>
    </source>
</evidence>
<keyword evidence="5 9" id="KW-0479">Metal-binding</keyword>
<keyword evidence="8 10" id="KW-0503">Monooxygenase</keyword>
<dbReference type="GO" id="GO:0004497">
    <property type="term" value="F:monooxygenase activity"/>
    <property type="evidence" value="ECO:0007669"/>
    <property type="project" value="UniProtKB-KW"/>
</dbReference>
<sequence>MIDLMGAYAWSLPLAKYGDRWKTSRRLLHEFLNVRATSTYDDQQHYYSRDLILRIAESPDKLWDHLKLTTGAIVMSLAYGIEVKSHKDPFLTSASRALEVMEEVAVPGAFLVDTFPILRHVPSWFPGAKFQHTAQAARKDFELAVNGPLEYVKECLKNGSARNASIASTCLDRMDDMSKRGFSEEDIRMSTSSLYIAAVDATLAISQVFFMLMALHPEFQKKAQKEIDQLLGRDRLPTLADQDDLPYIWAIVKEIYRWHVPLPINIPKLLREDDDYKGYHLPKGTVFMENVWALFRDPVAYPEPHRFNPERFLKDGKLDSSVRDPDDRVFGSGRRICPGKPFANRAIFLRIATILATFDIEPGVNEKGEVESKVRFEEGIVRHPVPFNCLVKPRSEAALRLVRDSHHAAGSPWGGQTSVAQ</sequence>
<dbReference type="GO" id="GO:0020037">
    <property type="term" value="F:heme binding"/>
    <property type="evidence" value="ECO:0007669"/>
    <property type="project" value="InterPro"/>
</dbReference>